<sequence length="64" mass="7648">NNNNYTNNYSLHHIYKKLPLFAITSLCTNYRVQHICYPRILVSFAVLASLCETFKTDYYSYFQQ</sequence>
<evidence type="ECO:0000313" key="2">
    <source>
        <dbReference type="Proteomes" id="UP000276215"/>
    </source>
</evidence>
<accession>A0A3N4JZK3</accession>
<protein>
    <submittedName>
        <fullName evidence="1">Uncharacterized protein</fullName>
    </submittedName>
</protein>
<dbReference type="EMBL" id="ML120366">
    <property type="protein sequence ID" value="RPB02688.1"/>
    <property type="molecule type" value="Genomic_DNA"/>
</dbReference>
<feature type="non-terminal residue" evidence="1">
    <location>
        <position position="1"/>
    </location>
</feature>
<dbReference type="Proteomes" id="UP000276215">
    <property type="component" value="Unassembled WGS sequence"/>
</dbReference>
<reference evidence="1 2" key="1">
    <citation type="journal article" date="2018" name="Nat. Ecol. Evol.">
        <title>Pezizomycetes genomes reveal the molecular basis of ectomycorrhizal truffle lifestyle.</title>
        <authorList>
            <person name="Murat C."/>
            <person name="Payen T."/>
            <person name="Noel B."/>
            <person name="Kuo A."/>
            <person name="Morin E."/>
            <person name="Chen J."/>
            <person name="Kohler A."/>
            <person name="Krizsan K."/>
            <person name="Balestrini R."/>
            <person name="Da Silva C."/>
            <person name="Montanini B."/>
            <person name="Hainaut M."/>
            <person name="Levati E."/>
            <person name="Barry K.W."/>
            <person name="Belfiori B."/>
            <person name="Cichocki N."/>
            <person name="Clum A."/>
            <person name="Dockter R.B."/>
            <person name="Fauchery L."/>
            <person name="Guy J."/>
            <person name="Iotti M."/>
            <person name="Le Tacon F."/>
            <person name="Lindquist E.A."/>
            <person name="Lipzen A."/>
            <person name="Malagnac F."/>
            <person name="Mello A."/>
            <person name="Molinier V."/>
            <person name="Miyauchi S."/>
            <person name="Poulain J."/>
            <person name="Riccioni C."/>
            <person name="Rubini A."/>
            <person name="Sitrit Y."/>
            <person name="Splivallo R."/>
            <person name="Traeger S."/>
            <person name="Wang M."/>
            <person name="Zifcakova L."/>
            <person name="Wipf D."/>
            <person name="Zambonelli A."/>
            <person name="Paolocci F."/>
            <person name="Nowrousian M."/>
            <person name="Ottonello S."/>
            <person name="Baldrian P."/>
            <person name="Spatafora J.W."/>
            <person name="Henrissat B."/>
            <person name="Nagy L.G."/>
            <person name="Aury J.M."/>
            <person name="Wincker P."/>
            <person name="Grigoriev I.V."/>
            <person name="Bonfante P."/>
            <person name="Martin F.M."/>
        </authorList>
    </citation>
    <scope>NUCLEOTIDE SEQUENCE [LARGE SCALE GENOMIC DNA]</scope>
    <source>
        <strain evidence="1 2">120613-1</strain>
    </source>
</reference>
<proteinExistence type="predicted"/>
<keyword evidence="2" id="KW-1185">Reference proteome</keyword>
<name>A0A3N4JZK3_9PEZI</name>
<evidence type="ECO:0000313" key="1">
    <source>
        <dbReference type="EMBL" id="RPB02688.1"/>
    </source>
</evidence>
<dbReference type="AlphaFoldDB" id="A0A3N4JZK3"/>
<organism evidence="1 2">
    <name type="scientific">Choiromyces venosus 120613-1</name>
    <dbReference type="NCBI Taxonomy" id="1336337"/>
    <lineage>
        <taxon>Eukaryota</taxon>
        <taxon>Fungi</taxon>
        <taxon>Dikarya</taxon>
        <taxon>Ascomycota</taxon>
        <taxon>Pezizomycotina</taxon>
        <taxon>Pezizomycetes</taxon>
        <taxon>Pezizales</taxon>
        <taxon>Tuberaceae</taxon>
        <taxon>Choiromyces</taxon>
    </lineage>
</organism>
<gene>
    <name evidence="1" type="ORF">L873DRAFT_1801656</name>
</gene>